<protein>
    <submittedName>
        <fullName evidence="1">Uncharacterized protein</fullName>
    </submittedName>
</protein>
<comment type="caution">
    <text evidence="1">The sequence shown here is derived from an EMBL/GenBank/DDBJ whole genome shotgun (WGS) entry which is preliminary data.</text>
</comment>
<proteinExistence type="predicted"/>
<gene>
    <name evidence="1" type="ORF">PQJ61_02090</name>
</gene>
<evidence type="ECO:0000313" key="1">
    <source>
        <dbReference type="EMBL" id="MDC7225536.1"/>
    </source>
</evidence>
<sequence length="53" mass="5573">MMLLQFFLCVRDCSINAARCPGGPEVAGKRLRVNGIAAESPPGKLHSSFPGTA</sequence>
<reference evidence="1 2" key="1">
    <citation type="submission" date="2022-12" db="EMBL/GenBank/DDBJ databases">
        <title>Metagenome assembled genome from gulf of manar.</title>
        <authorList>
            <person name="Kohli P."/>
            <person name="Pk S."/>
            <person name="Venkata Ramana C."/>
            <person name="Sasikala C."/>
        </authorList>
    </citation>
    <scope>NUCLEOTIDE SEQUENCE [LARGE SCALE GENOMIC DNA]</scope>
    <source>
        <strain evidence="1">JB008</strain>
    </source>
</reference>
<dbReference type="AlphaFoldDB" id="A0AAJ1IDR8"/>
<dbReference type="EMBL" id="JAQQAL010000007">
    <property type="protein sequence ID" value="MDC7225536.1"/>
    <property type="molecule type" value="Genomic_DNA"/>
</dbReference>
<organism evidence="1 2">
    <name type="scientific">Candidatus Thalassospirochaeta sargassi</name>
    <dbReference type="NCBI Taxonomy" id="3119039"/>
    <lineage>
        <taxon>Bacteria</taxon>
        <taxon>Pseudomonadati</taxon>
        <taxon>Spirochaetota</taxon>
        <taxon>Spirochaetia</taxon>
        <taxon>Spirochaetales</taxon>
        <taxon>Spirochaetaceae</taxon>
        <taxon>Candidatus Thalassospirochaeta</taxon>
    </lineage>
</organism>
<dbReference type="Proteomes" id="UP001221217">
    <property type="component" value="Unassembled WGS sequence"/>
</dbReference>
<accession>A0AAJ1IDR8</accession>
<evidence type="ECO:0000313" key="2">
    <source>
        <dbReference type="Proteomes" id="UP001221217"/>
    </source>
</evidence>
<name>A0AAJ1IDR8_9SPIO</name>